<organism evidence="1">
    <name type="scientific">Lepeophtheirus salmonis</name>
    <name type="common">Salmon louse</name>
    <name type="synonym">Caligus salmonis</name>
    <dbReference type="NCBI Taxonomy" id="72036"/>
    <lineage>
        <taxon>Eukaryota</taxon>
        <taxon>Metazoa</taxon>
        <taxon>Ecdysozoa</taxon>
        <taxon>Arthropoda</taxon>
        <taxon>Crustacea</taxon>
        <taxon>Multicrustacea</taxon>
        <taxon>Hexanauplia</taxon>
        <taxon>Copepoda</taxon>
        <taxon>Siphonostomatoida</taxon>
        <taxon>Caligidae</taxon>
        <taxon>Lepeophtheirus</taxon>
    </lineage>
</organism>
<dbReference type="AlphaFoldDB" id="A0A0K2UYN3"/>
<accession>A0A0K2UYN3</accession>
<reference evidence="1" key="1">
    <citation type="submission" date="2014-05" db="EMBL/GenBank/DDBJ databases">
        <authorList>
            <person name="Chronopoulou M."/>
        </authorList>
    </citation>
    <scope>NUCLEOTIDE SEQUENCE</scope>
    <source>
        <tissue evidence="1">Whole organism</tissue>
    </source>
</reference>
<evidence type="ECO:0000313" key="1">
    <source>
        <dbReference type="EMBL" id="CDW42967.1"/>
    </source>
</evidence>
<dbReference type="EMBL" id="HACA01025606">
    <property type="protein sequence ID" value="CDW42967.1"/>
    <property type="molecule type" value="Transcribed_RNA"/>
</dbReference>
<proteinExistence type="predicted"/>
<sequence length="64" mass="7467">MWYLPLHYRKNTTTLDSNRRHFKCTCTDFVSKPLFSWRQNGVLKVSTNLLSSQIQTSSTSNTLN</sequence>
<protein>
    <submittedName>
        <fullName evidence="1">Uncharacterized protein</fullName>
    </submittedName>
</protein>
<name>A0A0K2UYN3_LEPSM</name>